<dbReference type="GO" id="GO:0005634">
    <property type="term" value="C:nucleus"/>
    <property type="evidence" value="ECO:0007669"/>
    <property type="project" value="UniProtKB-SubCell"/>
</dbReference>
<dbReference type="Proteomes" id="UP000775547">
    <property type="component" value="Unassembled WGS sequence"/>
</dbReference>
<feature type="compositionally biased region" description="Basic and acidic residues" evidence="6">
    <location>
        <begin position="288"/>
        <end position="298"/>
    </location>
</feature>
<comment type="caution">
    <text evidence="9">The sequence shown here is derived from an EMBL/GenBank/DDBJ whole genome shotgun (WGS) entry which is preliminary data.</text>
</comment>
<evidence type="ECO:0000256" key="4">
    <source>
        <dbReference type="PROSITE-ProRule" id="PRU00475"/>
    </source>
</evidence>
<dbReference type="GO" id="GO:0000785">
    <property type="term" value="C:chromatin"/>
    <property type="evidence" value="ECO:0007669"/>
    <property type="project" value="UniProtKB-ARBA"/>
</dbReference>
<dbReference type="Pfam" id="PF15612">
    <property type="entry name" value="WHIM1"/>
    <property type="match status" value="1"/>
</dbReference>
<protein>
    <recommendedName>
        <fullName evidence="11">Chromatin remodeling complex protein</fullName>
    </recommendedName>
</protein>
<sequence length="1053" mass="118458">MPTCRRKRVVLTEPSEALLQAATADPAKEVFYLRETGEIFETYEAYAARMSFYRLKQFQCEVTGKSGLDYFQAVDILKAVQWQVMGRLDHLVEAVYERFKDRYFKGERVVVDLSGTKYYARVEKVYPPKYSSDVNARDAHKESSSSSTSSLEEDAPHVIGGDLKILAKDAIVQDNPALYFYWVHILELEKDKSHDKKQGSSKNVDKEGKMVGSLMEVQCGMMSRDRLSFSKSILRRFIRDCVDRDAAVASPWTVKPAIAKRYGLESVMPEETRKGVETIKKGEIDKRKKVWEDKEGPPTKKQKKMTPAQEERDLAAVAEKRERDAREKLEKQKQAKQEAERLAAEKKKKKPVRYPTEDLDVRLGDKEKKAGIKVQRPHANRELPFNDQPGTFEAFLMAWNFLVVYGQPLHISSFTLDEFEHAIRHPVMDPPCALLAEIHSTLVYNLRTVAFQRHSALVSLMRVHEETQQAGDSEDVLLGISFDELTAAMADFGNNWERVPLRHTEGREGWEDAVVGCLKDHANVVNFPRLREVLTRLLFAPEPSADTSSSSSRVSTPVSAPLSQRATPADQYYSLPPQDKIAILSFMCNLAISSKAVHAHMESCEEQLTALRKEKIDVNRMKKQFIEEMSSLKEEPKDEPAAAAKNGIDQDVVMADSSDLSDVSEGGSESPSTSNGKKNSARQKELRLKAVTTAHAKQREAARAKQASIKQALSDHRRLDEEVNKLERRLEGIEREFRKLLGAVRVKPLGRDRFYNRIWWFDGMGSASLVGSGGVAQYGTGRLFIQGPSEFDMDLLAQRKDDDIPGRRKEEEGERYQRERKAPGSQAECTNEGWLRHYSGTVHGMDESQSDYFVLKYLKLLAQILASPLAYFVAGSQVTAASDTENFSDEDEDGTCSDGGDEENGPLDDASGGDITPRASDFVDQFGWEAEDENLERPPAPLNLRRGEDQQRGRPIQAGKRTHGLGRAAGETTPLLRKAVSFSATPHARRQPTPATISRPANIFRQEVDVSQRPTLGRRRSSSSSQSVKYNYGGKSTFGQTVRLIPFAVRYRS</sequence>
<keyword evidence="2 5" id="KW-0175">Coiled coil</keyword>
<keyword evidence="10" id="KW-1185">Reference proteome</keyword>
<organism evidence="9 10">
    <name type="scientific">Asterophora parasitica</name>
    <dbReference type="NCBI Taxonomy" id="117018"/>
    <lineage>
        <taxon>Eukaryota</taxon>
        <taxon>Fungi</taxon>
        <taxon>Dikarya</taxon>
        <taxon>Basidiomycota</taxon>
        <taxon>Agaricomycotina</taxon>
        <taxon>Agaricomycetes</taxon>
        <taxon>Agaricomycetidae</taxon>
        <taxon>Agaricales</taxon>
        <taxon>Tricholomatineae</taxon>
        <taxon>Lyophyllaceae</taxon>
        <taxon>Asterophora</taxon>
    </lineage>
</organism>
<dbReference type="PROSITE" id="PS50827">
    <property type="entry name" value="DDT"/>
    <property type="match status" value="1"/>
</dbReference>
<dbReference type="EMBL" id="JABCKV010000060">
    <property type="protein sequence ID" value="KAG5644731.1"/>
    <property type="molecule type" value="Genomic_DNA"/>
</dbReference>
<feature type="compositionally biased region" description="Polar residues" evidence="6">
    <location>
        <begin position="667"/>
        <end position="678"/>
    </location>
</feature>
<evidence type="ECO:0000256" key="5">
    <source>
        <dbReference type="SAM" id="Coils"/>
    </source>
</evidence>
<gene>
    <name evidence="9" type="ORF">DXG03_007860</name>
</gene>
<evidence type="ECO:0000313" key="10">
    <source>
        <dbReference type="Proteomes" id="UP000775547"/>
    </source>
</evidence>
<feature type="compositionally biased region" description="Basic and acidic residues" evidence="6">
    <location>
        <begin position="630"/>
        <end position="640"/>
    </location>
</feature>
<dbReference type="AlphaFoldDB" id="A0A9P7KED9"/>
<feature type="compositionally biased region" description="Basic and acidic residues" evidence="6">
    <location>
        <begin position="309"/>
        <end position="345"/>
    </location>
</feature>
<feature type="domain" description="WAC" evidence="8">
    <location>
        <begin position="28"/>
        <end position="117"/>
    </location>
</feature>
<dbReference type="Pfam" id="PF15613">
    <property type="entry name" value="WSD"/>
    <property type="match status" value="1"/>
</dbReference>
<dbReference type="PROSITE" id="PS51136">
    <property type="entry name" value="WAC"/>
    <property type="match status" value="1"/>
</dbReference>
<feature type="domain" description="DDT" evidence="7">
    <location>
        <begin position="389"/>
        <end position="452"/>
    </location>
</feature>
<evidence type="ECO:0000256" key="2">
    <source>
        <dbReference type="ARBA" id="ARBA00023054"/>
    </source>
</evidence>
<feature type="region of interest" description="Disordered" evidence="6">
    <location>
        <begin position="133"/>
        <end position="154"/>
    </location>
</feature>
<feature type="region of interest" description="Disordered" evidence="6">
    <location>
        <begin position="931"/>
        <end position="967"/>
    </location>
</feature>
<dbReference type="GO" id="GO:0031509">
    <property type="term" value="P:subtelomeric heterochromatin formation"/>
    <property type="evidence" value="ECO:0007669"/>
    <property type="project" value="TreeGrafter"/>
</dbReference>
<dbReference type="InterPro" id="IPR028941">
    <property type="entry name" value="WHIM2_dom"/>
</dbReference>
<dbReference type="InterPro" id="IPR018501">
    <property type="entry name" value="DDT_dom"/>
</dbReference>
<dbReference type="InterPro" id="IPR028942">
    <property type="entry name" value="WHIM1_dom"/>
</dbReference>
<evidence type="ECO:0000313" key="9">
    <source>
        <dbReference type="EMBL" id="KAG5644731.1"/>
    </source>
</evidence>
<feature type="compositionally biased region" description="Basic and acidic residues" evidence="6">
    <location>
        <begin position="798"/>
        <end position="822"/>
    </location>
</feature>
<feature type="region of interest" description="Disordered" evidence="6">
    <location>
        <begin position="880"/>
        <end position="919"/>
    </location>
</feature>
<dbReference type="PANTHER" id="PTHR32075">
    <property type="entry name" value="ISWI CHROMATIN-REMODELING COMPLEX SUBUNIT YPL216W-RELATED"/>
    <property type="match status" value="1"/>
</dbReference>
<evidence type="ECO:0000256" key="1">
    <source>
        <dbReference type="ARBA" id="ARBA00004123"/>
    </source>
</evidence>
<feature type="compositionally biased region" description="Low complexity" evidence="6">
    <location>
        <begin position="543"/>
        <end position="560"/>
    </location>
</feature>
<name>A0A9P7KED9_9AGAR</name>
<feature type="region of interest" description="Disordered" evidence="6">
    <location>
        <begin position="630"/>
        <end position="683"/>
    </location>
</feature>
<dbReference type="OrthoDB" id="332390at2759"/>
<feature type="region of interest" description="Disordered" evidence="6">
    <location>
        <begin position="542"/>
        <end position="566"/>
    </location>
</feature>
<reference evidence="9" key="2">
    <citation type="submission" date="2021-10" db="EMBL/GenBank/DDBJ databases">
        <title>Phylogenomics reveals ancestral predisposition of the termite-cultivated fungus Termitomyces towards a domesticated lifestyle.</title>
        <authorList>
            <person name="Auxier B."/>
            <person name="Grum-Grzhimaylo A."/>
            <person name="Cardenas M.E."/>
            <person name="Lodge J.D."/>
            <person name="Laessoe T."/>
            <person name="Pedersen O."/>
            <person name="Smith M.E."/>
            <person name="Kuyper T.W."/>
            <person name="Franco-Molano E.A."/>
            <person name="Baroni T.J."/>
            <person name="Aanen D.K."/>
        </authorList>
    </citation>
    <scope>NUCLEOTIDE SEQUENCE</scope>
    <source>
        <strain evidence="9">AP01</strain>
        <tissue evidence="9">Mycelium</tissue>
    </source>
</reference>
<reference evidence="9" key="1">
    <citation type="submission" date="2020-07" db="EMBL/GenBank/DDBJ databases">
        <authorList>
            <person name="Nieuwenhuis M."/>
            <person name="Van De Peppel L.J.J."/>
        </authorList>
    </citation>
    <scope>NUCLEOTIDE SEQUENCE</scope>
    <source>
        <strain evidence="9">AP01</strain>
        <tissue evidence="9">Mycelium</tissue>
    </source>
</reference>
<comment type="subcellular location">
    <subcellularLocation>
        <location evidence="1 4">Nucleus</location>
    </subcellularLocation>
</comment>
<feature type="region of interest" description="Disordered" evidence="6">
    <location>
        <begin position="798"/>
        <end position="828"/>
    </location>
</feature>
<proteinExistence type="predicted"/>
<dbReference type="GO" id="GO:0000781">
    <property type="term" value="C:chromosome, telomeric region"/>
    <property type="evidence" value="ECO:0007669"/>
    <property type="project" value="GOC"/>
</dbReference>
<accession>A0A9P7KED9</accession>
<dbReference type="PANTHER" id="PTHR32075:SF6">
    <property type="entry name" value="ISWI CHROMATIN-REMODELING COMPLEX SUBUNIT YPL216W-RELATED"/>
    <property type="match status" value="1"/>
</dbReference>
<evidence type="ECO:0000259" key="8">
    <source>
        <dbReference type="PROSITE" id="PS51136"/>
    </source>
</evidence>
<feature type="region of interest" description="Disordered" evidence="6">
    <location>
        <begin position="1012"/>
        <end position="1035"/>
    </location>
</feature>
<dbReference type="InterPro" id="IPR013136">
    <property type="entry name" value="WSTF_Acf1_Cbp146"/>
</dbReference>
<evidence type="ECO:0000256" key="3">
    <source>
        <dbReference type="ARBA" id="ARBA00023242"/>
    </source>
</evidence>
<feature type="compositionally biased region" description="Acidic residues" evidence="6">
    <location>
        <begin position="886"/>
        <end position="906"/>
    </location>
</feature>
<keyword evidence="3 4" id="KW-0539">Nucleus</keyword>
<feature type="coiled-coil region" evidence="5">
    <location>
        <begin position="709"/>
        <end position="743"/>
    </location>
</feature>
<dbReference type="Pfam" id="PF02791">
    <property type="entry name" value="DDT"/>
    <property type="match status" value="1"/>
</dbReference>
<evidence type="ECO:0000256" key="6">
    <source>
        <dbReference type="SAM" id="MobiDB-lite"/>
    </source>
</evidence>
<dbReference type="Pfam" id="PF10537">
    <property type="entry name" value="WAC_Acf1_DNA_bd"/>
    <property type="match status" value="1"/>
</dbReference>
<evidence type="ECO:0008006" key="11">
    <source>
        <dbReference type="Google" id="ProtNLM"/>
    </source>
</evidence>
<evidence type="ECO:0000259" key="7">
    <source>
        <dbReference type="PROSITE" id="PS50827"/>
    </source>
</evidence>
<feature type="region of interest" description="Disordered" evidence="6">
    <location>
        <begin position="288"/>
        <end position="353"/>
    </location>
</feature>